<keyword evidence="1" id="KW-0812">Transmembrane</keyword>
<evidence type="ECO:0000313" key="3">
    <source>
        <dbReference type="Proteomes" id="UP001150217"/>
    </source>
</evidence>
<proteinExistence type="predicted"/>
<sequence length="104" mass="11604">MFYCFGRSDTPSSILLQVLSSYLAYITGPINIVLRISASSIVAFSYSPGKGFWTFPSLTYLVPILSKYICVYFVVFQSTSVHYICITCVFCLSPCSGHNMRVTL</sequence>
<feature type="transmembrane region" description="Helical" evidence="1">
    <location>
        <begin position="22"/>
        <end position="46"/>
    </location>
</feature>
<keyword evidence="1" id="KW-0472">Membrane</keyword>
<keyword evidence="1" id="KW-1133">Transmembrane helix</keyword>
<feature type="transmembrane region" description="Helical" evidence="1">
    <location>
        <begin position="58"/>
        <end position="75"/>
    </location>
</feature>
<gene>
    <name evidence="2" type="ORF">C8R41DRAFT_532378</name>
</gene>
<reference evidence="2" key="1">
    <citation type="submission" date="2022-08" db="EMBL/GenBank/DDBJ databases">
        <title>A Global Phylogenomic Analysis of the Shiitake Genus Lentinula.</title>
        <authorList>
            <consortium name="DOE Joint Genome Institute"/>
            <person name="Sierra-Patev S."/>
            <person name="Min B."/>
            <person name="Naranjo-Ortiz M."/>
            <person name="Looney B."/>
            <person name="Konkel Z."/>
            <person name="Slot J.C."/>
            <person name="Sakamoto Y."/>
            <person name="Steenwyk J.L."/>
            <person name="Rokas A."/>
            <person name="Carro J."/>
            <person name="Camarero S."/>
            <person name="Ferreira P."/>
            <person name="Molpeceres G."/>
            <person name="Ruiz-Duenas F.J."/>
            <person name="Serrano A."/>
            <person name="Henrissat B."/>
            <person name="Drula E."/>
            <person name="Hughes K.W."/>
            <person name="Mata J.L."/>
            <person name="Ishikawa N.K."/>
            <person name="Vargas-Isla R."/>
            <person name="Ushijima S."/>
            <person name="Smith C.A."/>
            <person name="Ahrendt S."/>
            <person name="Andreopoulos W."/>
            <person name="He G."/>
            <person name="Labutti K."/>
            <person name="Lipzen A."/>
            <person name="Ng V."/>
            <person name="Riley R."/>
            <person name="Sandor L."/>
            <person name="Barry K."/>
            <person name="Martinez A.T."/>
            <person name="Xiao Y."/>
            <person name="Gibbons J.G."/>
            <person name="Terashima K."/>
            <person name="Grigoriev I.V."/>
            <person name="Hibbett D.S."/>
        </authorList>
    </citation>
    <scope>NUCLEOTIDE SEQUENCE</scope>
    <source>
        <strain evidence="2">RHP3577 ss4</strain>
    </source>
</reference>
<evidence type="ECO:0000313" key="2">
    <source>
        <dbReference type="EMBL" id="KAJ4500211.1"/>
    </source>
</evidence>
<dbReference type="Proteomes" id="UP001150217">
    <property type="component" value="Unassembled WGS sequence"/>
</dbReference>
<organism evidence="2 3">
    <name type="scientific">Lentinula lateritia</name>
    <dbReference type="NCBI Taxonomy" id="40482"/>
    <lineage>
        <taxon>Eukaryota</taxon>
        <taxon>Fungi</taxon>
        <taxon>Dikarya</taxon>
        <taxon>Basidiomycota</taxon>
        <taxon>Agaricomycotina</taxon>
        <taxon>Agaricomycetes</taxon>
        <taxon>Agaricomycetidae</taxon>
        <taxon>Agaricales</taxon>
        <taxon>Marasmiineae</taxon>
        <taxon>Omphalotaceae</taxon>
        <taxon>Lentinula</taxon>
    </lineage>
</organism>
<keyword evidence="3" id="KW-1185">Reference proteome</keyword>
<evidence type="ECO:0000256" key="1">
    <source>
        <dbReference type="SAM" id="Phobius"/>
    </source>
</evidence>
<dbReference type="EMBL" id="JANVFT010000007">
    <property type="protein sequence ID" value="KAJ4500211.1"/>
    <property type="molecule type" value="Genomic_DNA"/>
</dbReference>
<protein>
    <submittedName>
        <fullName evidence="2">Uncharacterized protein</fullName>
    </submittedName>
</protein>
<accession>A0ABQ8VV03</accession>
<name>A0ABQ8VV03_9AGAR</name>
<comment type="caution">
    <text evidence="2">The sequence shown here is derived from an EMBL/GenBank/DDBJ whole genome shotgun (WGS) entry which is preliminary data.</text>
</comment>